<evidence type="ECO:0008006" key="3">
    <source>
        <dbReference type="Google" id="ProtNLM"/>
    </source>
</evidence>
<name>A0A1I2ZCB2_9SPHI</name>
<dbReference type="EMBL" id="FOPP01000009">
    <property type="protein sequence ID" value="SFH35477.1"/>
    <property type="molecule type" value="Genomic_DNA"/>
</dbReference>
<gene>
    <name evidence="1" type="ORF">SAMN04489864_109152</name>
</gene>
<sequence>METTRLILIIEQMEKLSQEFFFLLKILVAGTHPTPSQTLAEDNEEMTRLQVIKYLGICERTYIRRVKDGTLKPRKLPGGDRFYKRDLDGAYKESIRRGRV</sequence>
<proteinExistence type="predicted"/>
<dbReference type="Proteomes" id="UP000199666">
    <property type="component" value="Unassembled WGS sequence"/>
</dbReference>
<organism evidence="1 2">
    <name type="scientific">Pedobacter insulae</name>
    <dbReference type="NCBI Taxonomy" id="414048"/>
    <lineage>
        <taxon>Bacteria</taxon>
        <taxon>Pseudomonadati</taxon>
        <taxon>Bacteroidota</taxon>
        <taxon>Sphingobacteriia</taxon>
        <taxon>Sphingobacteriales</taxon>
        <taxon>Sphingobacteriaceae</taxon>
        <taxon>Pedobacter</taxon>
    </lineage>
</organism>
<evidence type="ECO:0000313" key="1">
    <source>
        <dbReference type="EMBL" id="SFH35477.1"/>
    </source>
</evidence>
<accession>A0A1I2ZCB2</accession>
<dbReference type="AlphaFoldDB" id="A0A1I2ZCB2"/>
<protein>
    <recommendedName>
        <fullName evidence="3">Helix-turn-helix domain-containing protein</fullName>
    </recommendedName>
</protein>
<evidence type="ECO:0000313" key="2">
    <source>
        <dbReference type="Proteomes" id="UP000199666"/>
    </source>
</evidence>
<reference evidence="1 2" key="1">
    <citation type="submission" date="2016-10" db="EMBL/GenBank/DDBJ databases">
        <authorList>
            <person name="de Groot N.N."/>
        </authorList>
    </citation>
    <scope>NUCLEOTIDE SEQUENCE [LARGE SCALE GENOMIC DNA]</scope>
    <source>
        <strain evidence="1 2">DSM 18684</strain>
    </source>
</reference>
<keyword evidence="2" id="KW-1185">Reference proteome</keyword>